<sequence>MITNSREKAGFPAAKQEARDGGGDGGGEQLFKAPTSTTTSSSSRQWSSAGFRNPRIVRVSRTFGGKDRHSKVWTIRGLRDRRIRLSVQTAVQLYDLQDRLGLSQPSKVIDWLIDATKNDIDKLPPIQMPQGSLLLSQFHNHHTTTLATTFENKDHQHDDHQDGINQLFAQRFFPLSSNPLSHPNSLQNGMSYEPSNDSLFSLSHHHQHHHHYHPQFGTSSSSSSGHGFSVPQMDSNANPSSFSSSPLPVSQLFFSPPNSTPSFYNPYPPPYNITTTTSSSTTSTPVLDHDHDHNHSTITSTTTTSSSSQHVLFPYNSLIPSLHSVTNNSTLKPSFPTLFNPKLLSQGGFQNRPEKDHI</sequence>
<dbReference type="PROSITE" id="PS51369">
    <property type="entry name" value="TCP"/>
    <property type="match status" value="1"/>
</dbReference>
<evidence type="ECO:0000256" key="5">
    <source>
        <dbReference type="ARBA" id="ARBA00023242"/>
    </source>
</evidence>
<feature type="region of interest" description="Disordered" evidence="6">
    <location>
        <begin position="1"/>
        <end position="49"/>
    </location>
</feature>
<reference evidence="9" key="1">
    <citation type="submission" date="2016-06" db="EMBL/GenBank/DDBJ databases">
        <title>Parallel loss of symbiosis genes in relatives of nitrogen-fixing non-legume Parasponia.</title>
        <authorList>
            <person name="Van Velzen R."/>
            <person name="Holmer R."/>
            <person name="Bu F."/>
            <person name="Rutten L."/>
            <person name="Van Zeijl A."/>
            <person name="Liu W."/>
            <person name="Santuari L."/>
            <person name="Cao Q."/>
            <person name="Sharma T."/>
            <person name="Shen D."/>
            <person name="Roswanjaya Y."/>
            <person name="Wardhani T."/>
            <person name="Kalhor M.S."/>
            <person name="Jansen J."/>
            <person name="Van den Hoogen J."/>
            <person name="Gungor B."/>
            <person name="Hartog M."/>
            <person name="Hontelez J."/>
            <person name="Verver J."/>
            <person name="Yang W.-C."/>
            <person name="Schijlen E."/>
            <person name="Repin R."/>
            <person name="Schilthuizen M."/>
            <person name="Schranz E."/>
            <person name="Heidstra R."/>
            <person name="Miyata K."/>
            <person name="Fedorova E."/>
            <person name="Kohlen W."/>
            <person name="Bisseling T."/>
            <person name="Smit S."/>
            <person name="Geurts R."/>
        </authorList>
    </citation>
    <scope>NUCLEOTIDE SEQUENCE [LARGE SCALE GENOMIC DNA]</scope>
    <source>
        <strain evidence="9">cv. WU1-14</strain>
    </source>
</reference>
<dbReference type="EMBL" id="JXTB01000049">
    <property type="protein sequence ID" value="PON70555.1"/>
    <property type="molecule type" value="Genomic_DNA"/>
</dbReference>
<dbReference type="STRING" id="3476.A0A2P5DB91"/>
<evidence type="ECO:0000256" key="2">
    <source>
        <dbReference type="ARBA" id="ARBA00023015"/>
    </source>
</evidence>
<comment type="caution">
    <text evidence="8">The sequence shown here is derived from an EMBL/GenBank/DDBJ whole genome shotgun (WGS) entry which is preliminary data.</text>
</comment>
<dbReference type="GO" id="GO:0043565">
    <property type="term" value="F:sequence-specific DNA binding"/>
    <property type="evidence" value="ECO:0007669"/>
    <property type="project" value="TreeGrafter"/>
</dbReference>
<keyword evidence="9" id="KW-1185">Reference proteome</keyword>
<dbReference type="OrthoDB" id="1889307at2759"/>
<evidence type="ECO:0000256" key="4">
    <source>
        <dbReference type="ARBA" id="ARBA00023163"/>
    </source>
</evidence>
<dbReference type="GO" id="GO:0003700">
    <property type="term" value="F:DNA-binding transcription factor activity"/>
    <property type="evidence" value="ECO:0007669"/>
    <property type="project" value="InterPro"/>
</dbReference>
<evidence type="ECO:0000256" key="6">
    <source>
        <dbReference type="SAM" id="MobiDB-lite"/>
    </source>
</evidence>
<name>A0A2P5DB91_PARAD</name>
<dbReference type="GO" id="GO:0005634">
    <property type="term" value="C:nucleus"/>
    <property type="evidence" value="ECO:0007669"/>
    <property type="project" value="UniProtKB-SubCell"/>
</dbReference>
<protein>
    <submittedName>
        <fullName evidence="8">TCP transcription factor</fullName>
    </submittedName>
</protein>
<evidence type="ECO:0000256" key="3">
    <source>
        <dbReference type="ARBA" id="ARBA00023125"/>
    </source>
</evidence>
<dbReference type="PANTHER" id="PTHR31072">
    <property type="entry name" value="TRANSCRIPTION FACTOR TCP4-RELATED"/>
    <property type="match status" value="1"/>
</dbReference>
<keyword evidence="5" id="KW-0539">Nucleus</keyword>
<feature type="compositionally biased region" description="Polar residues" evidence="6">
    <location>
        <begin position="189"/>
        <end position="201"/>
    </location>
</feature>
<evidence type="ECO:0000256" key="1">
    <source>
        <dbReference type="ARBA" id="ARBA00004123"/>
    </source>
</evidence>
<comment type="subcellular location">
    <subcellularLocation>
        <location evidence="1">Nucleus</location>
    </subcellularLocation>
</comment>
<dbReference type="AlphaFoldDB" id="A0A2P5DB91"/>
<keyword evidence="2" id="KW-0805">Transcription regulation</keyword>
<feature type="compositionally biased region" description="Low complexity" evidence="6">
    <location>
        <begin position="274"/>
        <end position="285"/>
    </location>
</feature>
<organism evidence="8 9">
    <name type="scientific">Parasponia andersonii</name>
    <name type="common">Sponia andersonii</name>
    <dbReference type="NCBI Taxonomy" id="3476"/>
    <lineage>
        <taxon>Eukaryota</taxon>
        <taxon>Viridiplantae</taxon>
        <taxon>Streptophyta</taxon>
        <taxon>Embryophyta</taxon>
        <taxon>Tracheophyta</taxon>
        <taxon>Spermatophyta</taxon>
        <taxon>Magnoliopsida</taxon>
        <taxon>eudicotyledons</taxon>
        <taxon>Gunneridae</taxon>
        <taxon>Pentapetalae</taxon>
        <taxon>rosids</taxon>
        <taxon>fabids</taxon>
        <taxon>Rosales</taxon>
        <taxon>Cannabaceae</taxon>
        <taxon>Parasponia</taxon>
    </lineage>
</organism>
<dbReference type="PANTHER" id="PTHR31072:SF268">
    <property type="entry name" value="TCP DOMAIN-CONTAINING PROTEIN"/>
    <property type="match status" value="1"/>
</dbReference>
<evidence type="ECO:0000313" key="9">
    <source>
        <dbReference type="Proteomes" id="UP000237105"/>
    </source>
</evidence>
<dbReference type="Pfam" id="PF03634">
    <property type="entry name" value="TCP"/>
    <property type="match status" value="1"/>
</dbReference>
<feature type="compositionally biased region" description="Low complexity" evidence="6">
    <location>
        <begin position="296"/>
        <end position="306"/>
    </location>
</feature>
<dbReference type="InterPro" id="IPR017887">
    <property type="entry name" value="TF_TCP_subgr"/>
</dbReference>
<dbReference type="Proteomes" id="UP000237105">
    <property type="component" value="Unassembled WGS sequence"/>
</dbReference>
<keyword evidence="4" id="KW-0804">Transcription</keyword>
<feature type="compositionally biased region" description="Basic residues" evidence="6">
    <location>
        <begin position="203"/>
        <end position="213"/>
    </location>
</feature>
<gene>
    <name evidence="8" type="ORF">PanWU01x14_079290</name>
</gene>
<keyword evidence="3" id="KW-0238">DNA-binding</keyword>
<feature type="region of interest" description="Disordered" evidence="6">
    <location>
        <begin position="179"/>
        <end position="242"/>
    </location>
</feature>
<feature type="domain" description="TCP" evidence="7">
    <location>
        <begin position="65"/>
        <end position="123"/>
    </location>
</feature>
<evidence type="ECO:0000313" key="8">
    <source>
        <dbReference type="EMBL" id="PON70555.1"/>
    </source>
</evidence>
<proteinExistence type="predicted"/>
<evidence type="ECO:0000259" key="7">
    <source>
        <dbReference type="PROSITE" id="PS51369"/>
    </source>
</evidence>
<accession>A0A2P5DB91</accession>
<dbReference type="InterPro" id="IPR005333">
    <property type="entry name" value="Transcription_factor_TCP"/>
</dbReference>
<feature type="region of interest" description="Disordered" evidence="6">
    <location>
        <begin position="274"/>
        <end position="306"/>
    </location>
</feature>
<feature type="compositionally biased region" description="Low complexity" evidence="6">
    <location>
        <begin position="179"/>
        <end position="188"/>
    </location>
</feature>